<accession>A0A4R1NIF9</accession>
<evidence type="ECO:0000256" key="13">
    <source>
        <dbReference type="ARBA" id="ARBA00023180"/>
    </source>
</evidence>
<keyword evidence="5" id="KW-0812">Transmembrane</keyword>
<keyword evidence="11" id="KW-0472">Membrane</keyword>
<keyword evidence="9" id="KW-1133">Transmembrane helix</keyword>
<evidence type="ECO:0000256" key="7">
    <source>
        <dbReference type="ARBA" id="ARBA00022824"/>
    </source>
</evidence>
<evidence type="ECO:0000256" key="3">
    <source>
        <dbReference type="ARBA" id="ARBA00022676"/>
    </source>
</evidence>
<evidence type="ECO:0000256" key="6">
    <source>
        <dbReference type="ARBA" id="ARBA00022723"/>
    </source>
</evidence>
<comment type="caution">
    <text evidence="15">The sequence shown here is derived from an EMBL/GenBank/DDBJ whole genome shotgun (WGS) entry which is preliminary data.</text>
</comment>
<evidence type="ECO:0000256" key="5">
    <source>
        <dbReference type="ARBA" id="ARBA00022692"/>
    </source>
</evidence>
<dbReference type="AlphaFoldDB" id="A0A4R1NIF9"/>
<dbReference type="PANTHER" id="PTHR46025:SF3">
    <property type="entry name" value="XYLOSYLTRANSFERASE OXT"/>
    <property type="match status" value="1"/>
</dbReference>
<evidence type="ECO:0000313" key="16">
    <source>
        <dbReference type="Proteomes" id="UP000294555"/>
    </source>
</evidence>
<keyword evidence="12" id="KW-1015">Disulfide bond</keyword>
<dbReference type="GO" id="GO:0046872">
    <property type="term" value="F:metal ion binding"/>
    <property type="evidence" value="ECO:0007669"/>
    <property type="project" value="UniProtKB-KW"/>
</dbReference>
<gene>
    <name evidence="15" type="ORF">EZJ58_5662</name>
</gene>
<organism evidence="15 16">
    <name type="scientific">Sodalis ligni</name>
    <dbReference type="NCBI Taxonomy" id="2697027"/>
    <lineage>
        <taxon>Bacteria</taxon>
        <taxon>Pseudomonadati</taxon>
        <taxon>Pseudomonadota</taxon>
        <taxon>Gammaproteobacteria</taxon>
        <taxon>Enterobacterales</taxon>
        <taxon>Bruguierivoracaceae</taxon>
        <taxon>Sodalis</taxon>
    </lineage>
</organism>
<evidence type="ECO:0000256" key="11">
    <source>
        <dbReference type="ARBA" id="ARBA00023136"/>
    </source>
</evidence>
<evidence type="ECO:0000256" key="10">
    <source>
        <dbReference type="ARBA" id="ARBA00023034"/>
    </source>
</evidence>
<evidence type="ECO:0000256" key="2">
    <source>
        <dbReference type="ARBA" id="ARBA00004648"/>
    </source>
</evidence>
<evidence type="ECO:0000256" key="9">
    <source>
        <dbReference type="ARBA" id="ARBA00022989"/>
    </source>
</evidence>
<evidence type="ECO:0000256" key="14">
    <source>
        <dbReference type="ARBA" id="ARBA00042865"/>
    </source>
</evidence>
<keyword evidence="4" id="KW-0808">Transferase</keyword>
<keyword evidence="8" id="KW-0735">Signal-anchor</keyword>
<dbReference type="RefSeq" id="WP_132927476.1">
    <property type="nucleotide sequence ID" value="NZ_SJOI01000001.1"/>
</dbReference>
<dbReference type="GO" id="GO:0050650">
    <property type="term" value="P:chondroitin sulfate proteoglycan biosynthetic process"/>
    <property type="evidence" value="ECO:0007669"/>
    <property type="project" value="TreeGrafter"/>
</dbReference>
<dbReference type="GO" id="GO:0016020">
    <property type="term" value="C:membrane"/>
    <property type="evidence" value="ECO:0007669"/>
    <property type="project" value="InterPro"/>
</dbReference>
<dbReference type="OrthoDB" id="7943907at2"/>
<keyword evidence="13" id="KW-0325">Glycoprotein</keyword>
<dbReference type="EMBL" id="SJOI01000001">
    <property type="protein sequence ID" value="TCL07343.1"/>
    <property type="molecule type" value="Genomic_DNA"/>
</dbReference>
<keyword evidence="7" id="KW-0256">Endoplasmic reticulum</keyword>
<keyword evidence="6" id="KW-0479">Metal-binding</keyword>
<dbReference type="InterPro" id="IPR043538">
    <property type="entry name" value="XYLT"/>
</dbReference>
<dbReference type="Proteomes" id="UP000294555">
    <property type="component" value="Unassembled WGS sequence"/>
</dbReference>
<evidence type="ECO:0000256" key="12">
    <source>
        <dbReference type="ARBA" id="ARBA00023157"/>
    </source>
</evidence>
<evidence type="ECO:0000256" key="4">
    <source>
        <dbReference type="ARBA" id="ARBA00022679"/>
    </source>
</evidence>
<keyword evidence="10" id="KW-0333">Golgi apparatus</keyword>
<evidence type="ECO:0000256" key="1">
    <source>
        <dbReference type="ARBA" id="ARBA00004323"/>
    </source>
</evidence>
<name>A0A4R1NIF9_9GAMM</name>
<dbReference type="GO" id="GO:0015012">
    <property type="term" value="P:heparan sulfate proteoglycan biosynthetic process"/>
    <property type="evidence" value="ECO:0007669"/>
    <property type="project" value="TreeGrafter"/>
</dbReference>
<evidence type="ECO:0000313" key="15">
    <source>
        <dbReference type="EMBL" id="TCL07343.1"/>
    </source>
</evidence>
<dbReference type="GO" id="GO:0030158">
    <property type="term" value="F:protein xylosyltransferase activity"/>
    <property type="evidence" value="ECO:0007669"/>
    <property type="project" value="InterPro"/>
</dbReference>
<keyword evidence="3" id="KW-0328">Glycosyltransferase</keyword>
<protein>
    <recommendedName>
        <fullName evidence="14">Peptide O-xylosyltransferase</fullName>
    </recommendedName>
</protein>
<dbReference type="PANTHER" id="PTHR46025">
    <property type="entry name" value="XYLOSYLTRANSFERASE OXT"/>
    <property type="match status" value="1"/>
</dbReference>
<comment type="subcellular location">
    <subcellularLocation>
        <location evidence="2">Endoplasmic reticulum membrane</location>
        <topology evidence="2">Single-pass type II membrane protein</topology>
    </subcellularLocation>
    <subcellularLocation>
        <location evidence="1">Golgi apparatus membrane</location>
        <topology evidence="1">Single-pass type II membrane protein</topology>
    </subcellularLocation>
</comment>
<proteinExistence type="predicted"/>
<keyword evidence="16" id="KW-1185">Reference proteome</keyword>
<reference evidence="15 16" key="1">
    <citation type="submission" date="2019-02" db="EMBL/GenBank/DDBJ databases">
        <title>Investigation of anaerobic lignin degradation for improved lignocellulosic biofuels.</title>
        <authorList>
            <person name="Deangelis K."/>
        </authorList>
    </citation>
    <scope>NUCLEOTIDE SEQUENCE [LARGE SCALE GENOMIC DNA]</scope>
    <source>
        <strain evidence="15 16">159R</strain>
    </source>
</reference>
<evidence type="ECO:0000256" key="8">
    <source>
        <dbReference type="ARBA" id="ARBA00022968"/>
    </source>
</evidence>
<dbReference type="Pfam" id="PF02485">
    <property type="entry name" value="Branch"/>
    <property type="match status" value="1"/>
</dbReference>
<sequence>MDKIAYLILAHNDPIHLERLIKSLDYQCDFYIHIDKKVDIAPFVKSLRDNMTFSTKRYAISWAGISMVNAQLELLRLSLQNEYSHVVFLSGSDYPIKTAKYIHAYITESEKKEFIKLLDMRDSPEHYLKQVTLKWFNEPILQINGKFTKIADKILRKFLTSLRLKNNWDSRFIPYFGSQWIAITGNCGHYILDFYEKNPTYHEANKFSFSPDEHYFHSIIGNSPYLENTDGVTTYVGRGTWRLANLHVIDPTLAKWYTLQDWEEIVNSQKLFVRKVRTLDGENLLDKIDQELLNP</sequence>
<dbReference type="InterPro" id="IPR003406">
    <property type="entry name" value="Glyco_trans_14"/>
</dbReference>